<feature type="transmembrane region" description="Helical" evidence="16">
    <location>
        <begin position="106"/>
        <end position="124"/>
    </location>
</feature>
<keyword evidence="6" id="KW-0479">Metal-binding</keyword>
<dbReference type="InterPro" id="IPR001054">
    <property type="entry name" value="A/G_cyclase"/>
</dbReference>
<feature type="transmembrane region" description="Helical" evidence="16">
    <location>
        <begin position="78"/>
        <end position="100"/>
    </location>
</feature>
<keyword evidence="12 16" id="KW-0472">Membrane</keyword>
<protein>
    <recommendedName>
        <fullName evidence="4">adenylate cyclase</fullName>
        <ecNumber evidence="4">4.6.1.1</ecNumber>
    </recommendedName>
</protein>
<evidence type="ECO:0000313" key="18">
    <source>
        <dbReference type="Proteomes" id="UP001652661"/>
    </source>
</evidence>
<keyword evidence="7" id="KW-0547">Nucleotide-binding</keyword>
<dbReference type="RefSeq" id="XP_070141131.1">
    <property type="nucleotide sequence ID" value="XM_070285030.1"/>
</dbReference>
<accession>A0ABM4GEJ2</accession>
<feature type="domain" description="Guanylate cyclase" evidence="17">
    <location>
        <begin position="313"/>
        <end position="440"/>
    </location>
</feature>
<evidence type="ECO:0000256" key="6">
    <source>
        <dbReference type="ARBA" id="ARBA00022723"/>
    </source>
</evidence>
<evidence type="ECO:0000256" key="3">
    <source>
        <dbReference type="ARBA" id="ARBA00004141"/>
    </source>
</evidence>
<reference evidence="19" key="1">
    <citation type="submission" date="2025-08" db="UniProtKB">
        <authorList>
            <consortium name="RefSeq"/>
        </authorList>
    </citation>
    <scope>IDENTIFICATION</scope>
    <source>
        <strain evidence="19">14028-0561.14</strain>
        <tissue evidence="19">Whole fly</tissue>
    </source>
</reference>
<dbReference type="SMART" id="SM00044">
    <property type="entry name" value="CYCc"/>
    <property type="match status" value="1"/>
</dbReference>
<keyword evidence="10 16" id="KW-1133">Transmembrane helix</keyword>
<evidence type="ECO:0000313" key="19">
    <source>
        <dbReference type="RefSeq" id="XP_070141131.1"/>
    </source>
</evidence>
<dbReference type="InterPro" id="IPR029787">
    <property type="entry name" value="Nucleotide_cyclase"/>
</dbReference>
<feature type="transmembrane region" description="Helical" evidence="16">
    <location>
        <begin position="136"/>
        <end position="155"/>
    </location>
</feature>
<comment type="subcellular location">
    <subcellularLocation>
        <location evidence="3">Membrane</location>
        <topology evidence="3">Multi-pass membrane protein</topology>
    </subcellularLocation>
</comment>
<evidence type="ECO:0000256" key="11">
    <source>
        <dbReference type="ARBA" id="ARBA00022998"/>
    </source>
</evidence>
<feature type="region of interest" description="Disordered" evidence="15">
    <location>
        <begin position="572"/>
        <end position="693"/>
    </location>
</feature>
<evidence type="ECO:0000256" key="16">
    <source>
        <dbReference type="SAM" id="Phobius"/>
    </source>
</evidence>
<evidence type="ECO:0000256" key="4">
    <source>
        <dbReference type="ARBA" id="ARBA00012201"/>
    </source>
</evidence>
<dbReference type="Gene3D" id="3.30.70.1230">
    <property type="entry name" value="Nucleotide cyclase"/>
    <property type="match status" value="1"/>
</dbReference>
<evidence type="ECO:0000256" key="8">
    <source>
        <dbReference type="ARBA" id="ARBA00022840"/>
    </source>
</evidence>
<dbReference type="PANTHER" id="PTHR45627">
    <property type="entry name" value="ADENYLATE CYCLASE TYPE 1"/>
    <property type="match status" value="1"/>
</dbReference>
<dbReference type="SUPFAM" id="SSF55073">
    <property type="entry name" value="Nucleotide cyclase"/>
    <property type="match status" value="1"/>
</dbReference>
<feature type="compositionally biased region" description="Low complexity" evidence="15">
    <location>
        <begin position="618"/>
        <end position="678"/>
    </location>
</feature>
<dbReference type="PANTHER" id="PTHR45627:SF12">
    <property type="entry name" value="ADENYLATE CYCLASE TYPE 2"/>
    <property type="match status" value="1"/>
</dbReference>
<dbReference type="PROSITE" id="PS00452">
    <property type="entry name" value="GUANYLATE_CYCLASE_1"/>
    <property type="match status" value="1"/>
</dbReference>
<keyword evidence="5 16" id="KW-0812">Transmembrane</keyword>
<keyword evidence="13 14" id="KW-0456">Lyase</keyword>
<proteinExistence type="inferred from homology"/>
<dbReference type="Pfam" id="PF16214">
    <property type="entry name" value="AC_N"/>
    <property type="match status" value="1"/>
</dbReference>
<dbReference type="InterPro" id="IPR032628">
    <property type="entry name" value="AC_N"/>
</dbReference>
<dbReference type="CDD" id="cd07302">
    <property type="entry name" value="CHD"/>
    <property type="match status" value="1"/>
</dbReference>
<keyword evidence="18" id="KW-1185">Reference proteome</keyword>
<dbReference type="GeneID" id="108083110"/>
<dbReference type="Pfam" id="PF00211">
    <property type="entry name" value="Guanylate_cyc"/>
    <property type="match status" value="1"/>
</dbReference>
<feature type="transmembrane region" description="Helical" evidence="16">
    <location>
        <begin position="207"/>
        <end position="227"/>
    </location>
</feature>
<dbReference type="PROSITE" id="PS50125">
    <property type="entry name" value="GUANYLATE_CYCLASE_2"/>
    <property type="match status" value="1"/>
</dbReference>
<evidence type="ECO:0000256" key="9">
    <source>
        <dbReference type="ARBA" id="ARBA00022842"/>
    </source>
</evidence>
<organism evidence="18 19">
    <name type="scientific">Drosophila kikkawai</name>
    <name type="common">Fruit fly</name>
    <dbReference type="NCBI Taxonomy" id="30033"/>
    <lineage>
        <taxon>Eukaryota</taxon>
        <taxon>Metazoa</taxon>
        <taxon>Ecdysozoa</taxon>
        <taxon>Arthropoda</taxon>
        <taxon>Hexapoda</taxon>
        <taxon>Insecta</taxon>
        <taxon>Pterygota</taxon>
        <taxon>Neoptera</taxon>
        <taxon>Endopterygota</taxon>
        <taxon>Diptera</taxon>
        <taxon>Brachycera</taxon>
        <taxon>Muscomorpha</taxon>
        <taxon>Ephydroidea</taxon>
        <taxon>Drosophilidae</taxon>
        <taxon>Drosophila</taxon>
        <taxon>Sophophora</taxon>
    </lineage>
</organism>
<dbReference type="Proteomes" id="UP001652661">
    <property type="component" value="Chromosome 3L"/>
</dbReference>
<dbReference type="EC" id="4.6.1.1" evidence="4"/>
<gene>
    <name evidence="19" type="primary">Ac76E</name>
</gene>
<evidence type="ECO:0000256" key="15">
    <source>
        <dbReference type="SAM" id="MobiDB-lite"/>
    </source>
</evidence>
<evidence type="ECO:0000256" key="14">
    <source>
        <dbReference type="RuleBase" id="RU000405"/>
    </source>
</evidence>
<evidence type="ECO:0000256" key="12">
    <source>
        <dbReference type="ARBA" id="ARBA00023136"/>
    </source>
</evidence>
<keyword evidence="8" id="KW-0067">ATP-binding</keyword>
<evidence type="ECO:0000256" key="5">
    <source>
        <dbReference type="ARBA" id="ARBA00022692"/>
    </source>
</evidence>
<comment type="catalytic activity">
    <reaction evidence="1">
        <text>ATP = 3',5'-cyclic AMP + diphosphate</text>
        <dbReference type="Rhea" id="RHEA:15389"/>
        <dbReference type="ChEBI" id="CHEBI:30616"/>
        <dbReference type="ChEBI" id="CHEBI:33019"/>
        <dbReference type="ChEBI" id="CHEBI:58165"/>
        <dbReference type="EC" id="4.6.1.1"/>
    </reaction>
</comment>
<evidence type="ECO:0000259" key="17">
    <source>
        <dbReference type="PROSITE" id="PS50125"/>
    </source>
</evidence>
<evidence type="ECO:0000256" key="10">
    <source>
        <dbReference type="ARBA" id="ARBA00022989"/>
    </source>
</evidence>
<evidence type="ECO:0000256" key="2">
    <source>
        <dbReference type="ARBA" id="ARBA00001946"/>
    </source>
</evidence>
<evidence type="ECO:0000256" key="13">
    <source>
        <dbReference type="ARBA" id="ARBA00023239"/>
    </source>
</evidence>
<sequence length="731" mass="78506">MVEHNAETARTENGNATNLIVKVGGNAGQPRTMTSSAAKMAEALSASLADLSENGTTAEDIHLNDLYTRYRQRLRKSLFRSGLLTSLLACVVSIIIGIVYEQHLVQTLLLVLAALISGSILTALQFPAVLSSPAAALAFAIVTTFSLGTIAAITGDELAPLPMYALFLCIHSMLPISWPVSVVLALFMTAIHIVYRIGASPDYSPDLPMLFGEIVMLASASISGLYYRIMSDAAHNRTVDGTRTGIEQRVKLECEREQQEQLLLSVIPAYIAAEVKRSIMLKMADACQRAGGQASTSATRFHELHVQRHTNVTILFADIVNFTPLSSSLTASDLVKTLNDLFGRFDQIAQENQCLRIKILGDCYYCVSGLPISRPQHATNCVNMGLQMIDAIRHVREATGINVDMRIGIHTGNVLCGVLGLRKWQFDVWSDDVTLANHMESGGVAGRVHITKQTLDFLGEKFEVEQGEGGNRDAYLADHKIETYLIVPPKPAYTYSVPRVVECIEHNDPSPTDEVKDVDHSHDTVDATEKLLPVTVDPPPPLITDEKMSPTSTNSQEAPLHAPLASAASMSIKELSEEEDEADEATAVTEPLMVKDQDNKDNSQEMKPNGAHRGSGDSAASESAAKSAALSLPAEDLLSMSGSESGISNSGTPAPSSNPASVTPTAAAPAGASSASNSLTVAEAPERSRRKLSVQGLMSFADRRRSSGAFIEGRKLSIHSGESFRSHAGYA</sequence>
<comment type="similarity">
    <text evidence="14">Belongs to the adenylyl cyclase class-4/guanylyl cyclase family.</text>
</comment>
<feature type="region of interest" description="Disordered" evidence="15">
    <location>
        <begin position="531"/>
        <end position="559"/>
    </location>
</feature>
<comment type="cofactor">
    <cofactor evidence="2">
        <name>Mg(2+)</name>
        <dbReference type="ChEBI" id="CHEBI:18420"/>
    </cofactor>
</comment>
<keyword evidence="11" id="KW-0115">cAMP biosynthesis</keyword>
<feature type="compositionally biased region" description="Basic and acidic residues" evidence="15">
    <location>
        <begin position="593"/>
        <end position="604"/>
    </location>
</feature>
<name>A0ABM4GEJ2_DROKI</name>
<dbReference type="InterPro" id="IPR018297">
    <property type="entry name" value="A/G_cyclase_CS"/>
</dbReference>
<evidence type="ECO:0000256" key="7">
    <source>
        <dbReference type="ARBA" id="ARBA00022741"/>
    </source>
</evidence>
<feature type="transmembrane region" description="Helical" evidence="16">
    <location>
        <begin position="175"/>
        <end position="195"/>
    </location>
</feature>
<evidence type="ECO:0000256" key="1">
    <source>
        <dbReference type="ARBA" id="ARBA00001593"/>
    </source>
</evidence>
<keyword evidence="9" id="KW-0460">Magnesium</keyword>